<gene>
    <name evidence="2" type="ORF">IM811_012902</name>
</gene>
<comment type="caution">
    <text evidence="2">The sequence shown here is derived from an EMBL/GenBank/DDBJ whole genome shotgun (WGS) entry which is preliminary data.</text>
</comment>
<dbReference type="EMBL" id="JADCTT010000004">
    <property type="protein sequence ID" value="KAF9754144.1"/>
    <property type="molecule type" value="Genomic_DNA"/>
</dbReference>
<sequence length="210" mass="22245">MAAAMSLLYTLALRAIKVDTTPLFGARAPVSPPRPDAPLVQKRASEPKGFAEMLNEALDSPNTTPTRKPMMHSPQVTPAPMQPQSPFLSSSLFRSAASQQFGTPNTQAYDASDEMDWTPTVESSPPRALQGSPTPAARGFGQGPTSSLRTFGQAPTNTDSGAFWYKVPPAPLNPAHKLRNPPNQPALIAKPKETGRTSSSAGLPPSEAKS</sequence>
<dbReference type="AlphaFoldDB" id="A0A8H7TRI2"/>
<reference evidence="2" key="1">
    <citation type="submission" date="2020-10" db="EMBL/GenBank/DDBJ databases">
        <title>High-Quality Genome Resource of Clonostachys rosea strain S41 by Oxford Nanopore Long-Read Sequencing.</title>
        <authorList>
            <person name="Wang H."/>
        </authorList>
    </citation>
    <scope>NUCLEOTIDE SEQUENCE</scope>
    <source>
        <strain evidence="2">S41</strain>
    </source>
</reference>
<name>A0A8H7TRI2_BIOOC</name>
<evidence type="ECO:0000313" key="3">
    <source>
        <dbReference type="Proteomes" id="UP000616885"/>
    </source>
</evidence>
<evidence type="ECO:0000256" key="1">
    <source>
        <dbReference type="SAM" id="MobiDB-lite"/>
    </source>
</evidence>
<organism evidence="2 3">
    <name type="scientific">Bionectria ochroleuca</name>
    <name type="common">Gliocladium roseum</name>
    <dbReference type="NCBI Taxonomy" id="29856"/>
    <lineage>
        <taxon>Eukaryota</taxon>
        <taxon>Fungi</taxon>
        <taxon>Dikarya</taxon>
        <taxon>Ascomycota</taxon>
        <taxon>Pezizomycotina</taxon>
        <taxon>Sordariomycetes</taxon>
        <taxon>Hypocreomycetidae</taxon>
        <taxon>Hypocreales</taxon>
        <taxon>Bionectriaceae</taxon>
        <taxon>Clonostachys</taxon>
    </lineage>
</organism>
<accession>A0A8H7TRI2</accession>
<evidence type="ECO:0000313" key="2">
    <source>
        <dbReference type="EMBL" id="KAF9754144.1"/>
    </source>
</evidence>
<feature type="region of interest" description="Disordered" evidence="1">
    <location>
        <begin position="58"/>
        <end position="86"/>
    </location>
</feature>
<dbReference type="Proteomes" id="UP000616885">
    <property type="component" value="Unassembled WGS sequence"/>
</dbReference>
<feature type="compositionally biased region" description="Polar residues" evidence="1">
    <location>
        <begin position="143"/>
        <end position="160"/>
    </location>
</feature>
<protein>
    <submittedName>
        <fullName evidence="2">Uncharacterized protein</fullName>
    </submittedName>
</protein>
<proteinExistence type="predicted"/>
<feature type="region of interest" description="Disordered" evidence="1">
    <location>
        <begin position="115"/>
        <end position="210"/>
    </location>
</feature>